<gene>
    <name evidence="2" type="ORF">G2W53_007383</name>
</gene>
<dbReference type="EMBL" id="JAAIUW010000003">
    <property type="protein sequence ID" value="KAF7838901.1"/>
    <property type="molecule type" value="Genomic_DNA"/>
</dbReference>
<proteinExistence type="predicted"/>
<reference evidence="2" key="1">
    <citation type="submission" date="2020-09" db="EMBL/GenBank/DDBJ databases">
        <title>Genome-Enabled Discovery of Anthraquinone Biosynthesis in Senna tora.</title>
        <authorList>
            <person name="Kang S.-H."/>
            <person name="Pandey R.P."/>
            <person name="Lee C.-M."/>
            <person name="Sim J.-S."/>
            <person name="Jeong J.-T."/>
            <person name="Choi B.-S."/>
            <person name="Jung M."/>
            <person name="Ginzburg D."/>
            <person name="Zhao K."/>
            <person name="Won S.Y."/>
            <person name="Oh T.-J."/>
            <person name="Yu Y."/>
            <person name="Kim N.-H."/>
            <person name="Lee O.R."/>
            <person name="Lee T.-H."/>
            <person name="Bashyal P."/>
            <person name="Kim T.-S."/>
            <person name="Lee W.-H."/>
            <person name="Kawkins C."/>
            <person name="Kim C.-K."/>
            <person name="Kim J.S."/>
            <person name="Ahn B.O."/>
            <person name="Rhee S.Y."/>
            <person name="Sohng J.K."/>
        </authorList>
    </citation>
    <scope>NUCLEOTIDE SEQUENCE</scope>
    <source>
        <tissue evidence="2">Leaf</tissue>
    </source>
</reference>
<dbReference type="Proteomes" id="UP000634136">
    <property type="component" value="Unassembled WGS sequence"/>
</dbReference>
<organism evidence="2 3">
    <name type="scientific">Senna tora</name>
    <dbReference type="NCBI Taxonomy" id="362788"/>
    <lineage>
        <taxon>Eukaryota</taxon>
        <taxon>Viridiplantae</taxon>
        <taxon>Streptophyta</taxon>
        <taxon>Embryophyta</taxon>
        <taxon>Tracheophyta</taxon>
        <taxon>Spermatophyta</taxon>
        <taxon>Magnoliopsida</taxon>
        <taxon>eudicotyledons</taxon>
        <taxon>Gunneridae</taxon>
        <taxon>Pentapetalae</taxon>
        <taxon>rosids</taxon>
        <taxon>fabids</taxon>
        <taxon>Fabales</taxon>
        <taxon>Fabaceae</taxon>
        <taxon>Caesalpinioideae</taxon>
        <taxon>Cassia clade</taxon>
        <taxon>Senna</taxon>
    </lineage>
</organism>
<name>A0A835CDL3_9FABA</name>
<evidence type="ECO:0000313" key="2">
    <source>
        <dbReference type="EMBL" id="KAF7838901.1"/>
    </source>
</evidence>
<protein>
    <submittedName>
        <fullName evidence="2">Uncharacterized protein</fullName>
    </submittedName>
</protein>
<feature type="compositionally biased region" description="Polar residues" evidence="1">
    <location>
        <begin position="43"/>
        <end position="56"/>
    </location>
</feature>
<comment type="caution">
    <text evidence="2">The sequence shown here is derived from an EMBL/GenBank/DDBJ whole genome shotgun (WGS) entry which is preliminary data.</text>
</comment>
<feature type="region of interest" description="Disordered" evidence="1">
    <location>
        <begin position="41"/>
        <end position="63"/>
    </location>
</feature>
<dbReference type="AlphaFoldDB" id="A0A835CDL3"/>
<evidence type="ECO:0000313" key="3">
    <source>
        <dbReference type="Proteomes" id="UP000634136"/>
    </source>
</evidence>
<sequence length="63" mass="7629">MALKEIEKYSQRRDNAKKPVDFLKILNMSKHWPSIEHDRRSRYLSQTHSGRNNPNNWKYIGDE</sequence>
<keyword evidence="3" id="KW-1185">Reference proteome</keyword>
<accession>A0A835CDL3</accession>
<evidence type="ECO:0000256" key="1">
    <source>
        <dbReference type="SAM" id="MobiDB-lite"/>
    </source>
</evidence>